<evidence type="ECO:0000256" key="1">
    <source>
        <dbReference type="ARBA" id="ARBA00006432"/>
    </source>
</evidence>
<accession>A0ABR0IY82</accession>
<comment type="similarity">
    <text evidence="1">Belongs to the ATP-dependent AMP-binding enzyme family.</text>
</comment>
<keyword evidence="2" id="KW-0436">Ligase</keyword>
<dbReference type="Gene3D" id="3.40.50.12780">
    <property type="entry name" value="N-terminal domain of ligase-like"/>
    <property type="match status" value="1"/>
</dbReference>
<evidence type="ECO:0000313" key="3">
    <source>
        <dbReference type="EMBL" id="KAK5051640.1"/>
    </source>
</evidence>
<keyword evidence="4" id="KW-1185">Reference proteome</keyword>
<dbReference type="InterPro" id="IPR042099">
    <property type="entry name" value="ANL_N_sf"/>
</dbReference>
<evidence type="ECO:0000313" key="4">
    <source>
        <dbReference type="Proteomes" id="UP001345691"/>
    </source>
</evidence>
<dbReference type="PANTHER" id="PTHR43107:SF20">
    <property type="entry name" value="FATTY ACID TRANSPORTER_ACYL-COA SYNTHETASE (FAT1), PUTATIVE (AFU_ORTHOLOGUE AFUA_2G11360)-RELATED"/>
    <property type="match status" value="1"/>
</dbReference>
<dbReference type="SUPFAM" id="SSF56801">
    <property type="entry name" value="Acetyl-CoA synthetase-like"/>
    <property type="match status" value="1"/>
</dbReference>
<protein>
    <submittedName>
        <fullName evidence="3">Uncharacterized protein</fullName>
    </submittedName>
</protein>
<reference evidence="3 4" key="1">
    <citation type="submission" date="2023-08" db="EMBL/GenBank/DDBJ databases">
        <title>Black Yeasts Isolated from many extreme environments.</title>
        <authorList>
            <person name="Coleine C."/>
            <person name="Stajich J.E."/>
            <person name="Selbmann L."/>
        </authorList>
    </citation>
    <scope>NUCLEOTIDE SEQUENCE [LARGE SCALE GENOMIC DNA]</scope>
    <source>
        <strain evidence="3 4">CCFEE 6328</strain>
    </source>
</reference>
<proteinExistence type="inferred from homology"/>
<dbReference type="EMBL" id="JAVRRF010000033">
    <property type="protein sequence ID" value="KAK5051640.1"/>
    <property type="molecule type" value="Genomic_DNA"/>
</dbReference>
<gene>
    <name evidence="3" type="ORF">LTR69_010140</name>
</gene>
<dbReference type="Proteomes" id="UP001345691">
    <property type="component" value="Unassembled WGS sequence"/>
</dbReference>
<organism evidence="3 4">
    <name type="scientific">Exophiala sideris</name>
    <dbReference type="NCBI Taxonomy" id="1016849"/>
    <lineage>
        <taxon>Eukaryota</taxon>
        <taxon>Fungi</taxon>
        <taxon>Dikarya</taxon>
        <taxon>Ascomycota</taxon>
        <taxon>Pezizomycotina</taxon>
        <taxon>Eurotiomycetes</taxon>
        <taxon>Chaetothyriomycetidae</taxon>
        <taxon>Chaetothyriales</taxon>
        <taxon>Herpotrichiellaceae</taxon>
        <taxon>Exophiala</taxon>
    </lineage>
</organism>
<comment type="caution">
    <text evidence="3">The sequence shown here is derived from an EMBL/GenBank/DDBJ whole genome shotgun (WGS) entry which is preliminary data.</text>
</comment>
<evidence type="ECO:0000256" key="2">
    <source>
        <dbReference type="ARBA" id="ARBA00022598"/>
    </source>
</evidence>
<dbReference type="PANTHER" id="PTHR43107">
    <property type="entry name" value="LONG-CHAIN FATTY ACID TRANSPORT PROTEIN"/>
    <property type="match status" value="1"/>
</dbReference>
<sequence>MRVMVTSNPLTSDVENRKLYYPFRTYSPLPLSHSTAFFTGFTCVVAPRNGMRKDIWQPFKERFNIPEIREFYRSTEGLAKFDNHGHGVWGAGTIGFSGPLRRLSRDQTFLTKVDPETQEPVRDVRTSVCQKVGLGEPGEAIGRCTDRRLLTEYFGNPGATEAKMMANVFQKGDLSQRMGDSLTQDAFGWV</sequence>
<name>A0ABR0IY82_9EURO</name>